<feature type="transmembrane region" description="Helical" evidence="2">
    <location>
        <begin position="7"/>
        <end position="33"/>
    </location>
</feature>
<name>A0A9D2K6C9_9FIRM</name>
<comment type="caution">
    <text evidence="3">The sequence shown here is derived from an EMBL/GenBank/DDBJ whole genome shotgun (WGS) entry which is preliminary data.</text>
</comment>
<feature type="region of interest" description="Disordered" evidence="1">
    <location>
        <begin position="103"/>
        <end position="153"/>
    </location>
</feature>
<feature type="compositionally biased region" description="Basic and acidic residues" evidence="1">
    <location>
        <begin position="108"/>
        <end position="145"/>
    </location>
</feature>
<evidence type="ECO:0000256" key="2">
    <source>
        <dbReference type="SAM" id="Phobius"/>
    </source>
</evidence>
<dbReference type="InterPro" id="IPR021338">
    <property type="entry name" value="DUF2953"/>
</dbReference>
<accession>A0A9D2K6C9</accession>
<sequence length="294" mass="33246">MIQILFLILKCIGIILLALIGLVLLAVLAALFVPVRYQAEGSRYGELNARGRVSWFFRGLSLEFFLEKGEVSSSVKLFGRRLGGGPAEAEDLEGDLQEISEPSVHTASLDREETGGGTDRRKETEERKRPSAEKASGGKEERKAGDGPSSGRMQTAVQGLFRKIAHIRSRIRALFEKKDQVMAFLRDEENKKTFRLVRSQLWRVLRHVLPRSIKGRVTFGFDDPYRTGQVLSWAAILYPVYRDSLQITPVFDREVLEGELSIKGRIRLAVLLGAAARLMMDKNFRKLVRKLMDR</sequence>
<reference evidence="3" key="2">
    <citation type="submission" date="2021-04" db="EMBL/GenBank/DDBJ databases">
        <authorList>
            <person name="Gilroy R."/>
        </authorList>
    </citation>
    <scope>NUCLEOTIDE SEQUENCE</scope>
    <source>
        <strain evidence="3">ChiBcec1-1093</strain>
    </source>
</reference>
<dbReference type="Proteomes" id="UP000824101">
    <property type="component" value="Unassembled WGS sequence"/>
</dbReference>
<dbReference type="EMBL" id="DXBC01000044">
    <property type="protein sequence ID" value="HIZ78714.1"/>
    <property type="molecule type" value="Genomic_DNA"/>
</dbReference>
<protein>
    <submittedName>
        <fullName evidence="3">DUF2953 domain-containing protein</fullName>
    </submittedName>
</protein>
<reference evidence="3" key="1">
    <citation type="journal article" date="2021" name="PeerJ">
        <title>Extensive microbial diversity within the chicken gut microbiome revealed by metagenomics and culture.</title>
        <authorList>
            <person name="Gilroy R."/>
            <person name="Ravi A."/>
            <person name="Getino M."/>
            <person name="Pursley I."/>
            <person name="Horton D.L."/>
            <person name="Alikhan N.F."/>
            <person name="Baker D."/>
            <person name="Gharbi K."/>
            <person name="Hall N."/>
            <person name="Watson M."/>
            <person name="Adriaenssens E.M."/>
            <person name="Foster-Nyarko E."/>
            <person name="Jarju S."/>
            <person name="Secka A."/>
            <person name="Antonio M."/>
            <person name="Oren A."/>
            <person name="Chaudhuri R.R."/>
            <person name="La Ragione R."/>
            <person name="Hildebrand F."/>
            <person name="Pallen M.J."/>
        </authorList>
    </citation>
    <scope>NUCLEOTIDE SEQUENCE</scope>
    <source>
        <strain evidence="3">ChiBcec1-1093</strain>
    </source>
</reference>
<gene>
    <name evidence="3" type="ORF">IAA17_02865</name>
</gene>
<dbReference type="Pfam" id="PF11167">
    <property type="entry name" value="DUF2953"/>
    <property type="match status" value="1"/>
</dbReference>
<proteinExistence type="predicted"/>
<organism evidence="3 4">
    <name type="scientific">Candidatus Lachnoclostridium stercorigallinarum</name>
    <dbReference type="NCBI Taxonomy" id="2838634"/>
    <lineage>
        <taxon>Bacteria</taxon>
        <taxon>Bacillati</taxon>
        <taxon>Bacillota</taxon>
        <taxon>Clostridia</taxon>
        <taxon>Lachnospirales</taxon>
        <taxon>Lachnospiraceae</taxon>
    </lineage>
</organism>
<evidence type="ECO:0000256" key="1">
    <source>
        <dbReference type="SAM" id="MobiDB-lite"/>
    </source>
</evidence>
<keyword evidence="2" id="KW-0812">Transmembrane</keyword>
<evidence type="ECO:0000313" key="4">
    <source>
        <dbReference type="Proteomes" id="UP000824101"/>
    </source>
</evidence>
<dbReference type="AlphaFoldDB" id="A0A9D2K6C9"/>
<keyword evidence="2" id="KW-1133">Transmembrane helix</keyword>
<evidence type="ECO:0000313" key="3">
    <source>
        <dbReference type="EMBL" id="HIZ78714.1"/>
    </source>
</evidence>
<keyword evidence="2" id="KW-0472">Membrane</keyword>